<comment type="similarity">
    <text evidence="2">Belongs to the flagella basal body rod proteins family.</text>
</comment>
<reference evidence="9" key="1">
    <citation type="submission" date="2019-03" db="EMBL/GenBank/DDBJ databases">
        <authorList>
            <person name="Hao L."/>
        </authorList>
    </citation>
    <scope>NUCLEOTIDE SEQUENCE</scope>
</reference>
<dbReference type="GO" id="GO:0009425">
    <property type="term" value="C:bacterial-type flagellum basal body"/>
    <property type="evidence" value="ECO:0007669"/>
    <property type="project" value="UniProtKB-SubCell"/>
</dbReference>
<evidence type="ECO:0000259" key="7">
    <source>
        <dbReference type="Pfam" id="PF07559"/>
    </source>
</evidence>
<dbReference type="GO" id="GO:0005829">
    <property type="term" value="C:cytosol"/>
    <property type="evidence" value="ECO:0007669"/>
    <property type="project" value="TreeGrafter"/>
</dbReference>
<keyword evidence="9" id="KW-0282">Flagellum</keyword>
<dbReference type="InterPro" id="IPR037925">
    <property type="entry name" value="FlgE/F/G-like"/>
</dbReference>
<proteinExistence type="inferred from homology"/>
<protein>
    <recommendedName>
        <fullName evidence="3">Flagellar hook protein FlgE</fullName>
    </recommendedName>
</protein>
<evidence type="ECO:0000313" key="9">
    <source>
        <dbReference type="EMBL" id="VFU15087.1"/>
    </source>
</evidence>
<dbReference type="Pfam" id="PF07559">
    <property type="entry name" value="FlgE_D2"/>
    <property type="match status" value="1"/>
</dbReference>
<evidence type="ECO:0000256" key="3">
    <source>
        <dbReference type="ARBA" id="ARBA00019015"/>
    </source>
</evidence>
<dbReference type="InterPro" id="IPR037058">
    <property type="entry name" value="Falgellar_hook_FlgE_sf"/>
</dbReference>
<dbReference type="GO" id="GO:0009424">
    <property type="term" value="C:bacterial-type flagellum hook"/>
    <property type="evidence" value="ECO:0007669"/>
    <property type="project" value="TreeGrafter"/>
</dbReference>
<dbReference type="AlphaFoldDB" id="A0A485M1T3"/>
<feature type="domain" description="Flagellar basal-body/hook protein C-terminal" evidence="6">
    <location>
        <begin position="458"/>
        <end position="501"/>
    </location>
</feature>
<feature type="domain" description="Flagellar hook protein FlgE/F/G-like D1" evidence="8">
    <location>
        <begin position="88"/>
        <end position="130"/>
    </location>
</feature>
<accession>A0A485M1T3</accession>
<keyword evidence="9" id="KW-0969">Cilium</keyword>
<dbReference type="NCBIfam" id="TIGR03506">
    <property type="entry name" value="FlgEFG_subfam"/>
    <property type="match status" value="1"/>
</dbReference>
<dbReference type="InterPro" id="IPR011491">
    <property type="entry name" value="FlgE_D2"/>
</dbReference>
<sequence>MGISSSLFSGISGLSTHGNAMSVIGDNIANVNTIGFKSSRTSFEDVLSQSVSTASGSSQIGRGTALSCVDTLFQQGSFESTSNATDLAIGGNGFFIVSPLGSETEYYTRAGQFRFNADGYFVNPAGYVARGWALDENGTDQGTLTDIRLSAFTSPPEATEDITAITNLNSTDTSNSDSLFGAWNATAAEPIGDTSYGYQTAIRVYDALGNSHDVTIYYDKINAASEYYDGTLDLDNTWEYIVACNPAADERPGFAGTAQQGVLMRGTMSFDSSSGALDRITSFVCDPAADPSVAANWTLATWSPEGYPVCTANFVAGVDQEISLQFGIRSTNAAWTAGAGIAANVGDIAGGDTLPSSSWEPQALTSTQYASASTTVYQTQDGYGTGFLENISVDTDGVMVGHYSNGQILYLYRVGLAKFNNDQALNKVGGNLWAATRASGDAITGHPGENGLGRIAPNSLEQSNVDIASEFVRMITTQRGFQANSRIITTTDDMLQELINLKR</sequence>
<keyword evidence="4" id="KW-0975">Bacterial flagellum</keyword>
<name>A0A485M1T3_9ZZZZ</name>
<evidence type="ECO:0000259" key="5">
    <source>
        <dbReference type="Pfam" id="PF00460"/>
    </source>
</evidence>
<evidence type="ECO:0000259" key="8">
    <source>
        <dbReference type="Pfam" id="PF22692"/>
    </source>
</evidence>
<evidence type="ECO:0000259" key="6">
    <source>
        <dbReference type="Pfam" id="PF06429"/>
    </source>
</evidence>
<dbReference type="Pfam" id="PF00460">
    <property type="entry name" value="Flg_bb_rod"/>
    <property type="match status" value="1"/>
</dbReference>
<dbReference type="Pfam" id="PF06429">
    <property type="entry name" value="Flg_bbr_C"/>
    <property type="match status" value="1"/>
</dbReference>
<evidence type="ECO:0000256" key="4">
    <source>
        <dbReference type="ARBA" id="ARBA00023143"/>
    </source>
</evidence>
<feature type="domain" description="Flagellar basal body rod protein N-terminal" evidence="5">
    <location>
        <begin position="10"/>
        <end position="37"/>
    </location>
</feature>
<comment type="subcellular location">
    <subcellularLocation>
        <location evidence="1">Bacterial flagellum basal body</location>
    </subcellularLocation>
</comment>
<dbReference type="InterPro" id="IPR053967">
    <property type="entry name" value="LlgE_F_G-like_D1"/>
</dbReference>
<dbReference type="InterPro" id="IPR019776">
    <property type="entry name" value="Flagellar_basal_body_rod_CS"/>
</dbReference>
<dbReference type="PANTHER" id="PTHR30435:SF1">
    <property type="entry name" value="FLAGELLAR HOOK PROTEIN FLGE"/>
    <property type="match status" value="1"/>
</dbReference>
<keyword evidence="9" id="KW-0966">Cell projection</keyword>
<organism evidence="9">
    <name type="scientific">anaerobic digester metagenome</name>
    <dbReference type="NCBI Taxonomy" id="1263854"/>
    <lineage>
        <taxon>unclassified sequences</taxon>
        <taxon>metagenomes</taxon>
        <taxon>ecological metagenomes</taxon>
    </lineage>
</organism>
<dbReference type="PROSITE" id="PS00588">
    <property type="entry name" value="FLAGELLA_BB_ROD"/>
    <property type="match status" value="1"/>
</dbReference>
<dbReference type="Pfam" id="PF22692">
    <property type="entry name" value="LlgE_F_G_D1"/>
    <property type="match status" value="1"/>
</dbReference>
<dbReference type="SUPFAM" id="SSF117143">
    <property type="entry name" value="Flagellar hook protein flgE"/>
    <property type="match status" value="1"/>
</dbReference>
<dbReference type="InterPro" id="IPR001444">
    <property type="entry name" value="Flag_bb_rod_N"/>
</dbReference>
<dbReference type="InterPro" id="IPR010930">
    <property type="entry name" value="Flg_bb/hook_C_dom"/>
</dbReference>
<dbReference type="GO" id="GO:0071978">
    <property type="term" value="P:bacterial-type flagellum-dependent swarming motility"/>
    <property type="evidence" value="ECO:0007669"/>
    <property type="project" value="TreeGrafter"/>
</dbReference>
<dbReference type="InterPro" id="IPR020013">
    <property type="entry name" value="Flagellar_FlgE/F/G"/>
</dbReference>
<evidence type="ECO:0000256" key="1">
    <source>
        <dbReference type="ARBA" id="ARBA00004117"/>
    </source>
</evidence>
<gene>
    <name evidence="9" type="primary">flgE</name>
    <name evidence="9" type="ORF">SCFA_390010</name>
</gene>
<dbReference type="EMBL" id="CAADRM010000102">
    <property type="protein sequence ID" value="VFU15087.1"/>
    <property type="molecule type" value="Genomic_DNA"/>
</dbReference>
<dbReference type="PANTHER" id="PTHR30435">
    <property type="entry name" value="FLAGELLAR PROTEIN"/>
    <property type="match status" value="1"/>
</dbReference>
<dbReference type="Gene3D" id="2.60.98.20">
    <property type="entry name" value="Flagellar hook protein FlgE"/>
    <property type="match status" value="1"/>
</dbReference>
<evidence type="ECO:0000256" key="2">
    <source>
        <dbReference type="ARBA" id="ARBA00009677"/>
    </source>
</evidence>
<feature type="domain" description="Flagellar hook protein FlgE D2" evidence="7">
    <location>
        <begin position="184"/>
        <end position="383"/>
    </location>
</feature>